<dbReference type="EMBL" id="FOHU01000008">
    <property type="protein sequence ID" value="SET32957.1"/>
    <property type="molecule type" value="Genomic_DNA"/>
</dbReference>
<dbReference type="NCBIfam" id="TIGR02227">
    <property type="entry name" value="sigpep_I_bact"/>
    <property type="match status" value="1"/>
</dbReference>
<evidence type="ECO:0000313" key="9">
    <source>
        <dbReference type="EMBL" id="SET32957.1"/>
    </source>
</evidence>
<dbReference type="Pfam" id="PF10502">
    <property type="entry name" value="Peptidase_S26"/>
    <property type="match status" value="1"/>
</dbReference>
<proteinExistence type="inferred from homology"/>
<evidence type="ECO:0000256" key="2">
    <source>
        <dbReference type="ARBA" id="ARBA00004401"/>
    </source>
</evidence>
<dbReference type="PROSITE" id="PS00761">
    <property type="entry name" value="SPASE_I_3"/>
    <property type="match status" value="1"/>
</dbReference>
<evidence type="ECO:0000256" key="7">
    <source>
        <dbReference type="RuleBase" id="RU362042"/>
    </source>
</evidence>
<feature type="active site" evidence="6">
    <location>
        <position position="84"/>
    </location>
</feature>
<organism evidence="9 10">
    <name type="scientific">Natronincola peptidivorans</name>
    <dbReference type="NCBI Taxonomy" id="426128"/>
    <lineage>
        <taxon>Bacteria</taxon>
        <taxon>Bacillati</taxon>
        <taxon>Bacillota</taxon>
        <taxon>Clostridia</taxon>
        <taxon>Peptostreptococcales</taxon>
        <taxon>Natronincolaceae</taxon>
        <taxon>Natronincola</taxon>
    </lineage>
</organism>
<accession>A0A1I0DM65</accession>
<comment type="catalytic activity">
    <reaction evidence="1 7">
        <text>Cleavage of hydrophobic, N-terminal signal or leader sequences from secreted and periplasmic proteins.</text>
        <dbReference type="EC" id="3.4.21.89"/>
    </reaction>
</comment>
<evidence type="ECO:0000256" key="6">
    <source>
        <dbReference type="PIRSR" id="PIRSR600223-1"/>
    </source>
</evidence>
<evidence type="ECO:0000256" key="3">
    <source>
        <dbReference type="ARBA" id="ARBA00009370"/>
    </source>
</evidence>
<dbReference type="GO" id="GO:0004252">
    <property type="term" value="F:serine-type endopeptidase activity"/>
    <property type="evidence" value="ECO:0007669"/>
    <property type="project" value="InterPro"/>
</dbReference>
<evidence type="ECO:0000256" key="5">
    <source>
        <dbReference type="ARBA" id="ARBA00022801"/>
    </source>
</evidence>
<dbReference type="EC" id="3.4.21.89" evidence="4 7"/>
<dbReference type="InterPro" id="IPR036286">
    <property type="entry name" value="LexA/Signal_pep-like_sf"/>
</dbReference>
<dbReference type="PANTHER" id="PTHR43390">
    <property type="entry name" value="SIGNAL PEPTIDASE I"/>
    <property type="match status" value="1"/>
</dbReference>
<comment type="similarity">
    <text evidence="3 7">Belongs to the peptidase S26 family.</text>
</comment>
<feature type="transmembrane region" description="Helical" evidence="7">
    <location>
        <begin position="12"/>
        <end position="30"/>
    </location>
</feature>
<evidence type="ECO:0000256" key="1">
    <source>
        <dbReference type="ARBA" id="ARBA00000677"/>
    </source>
</evidence>
<evidence type="ECO:0000259" key="8">
    <source>
        <dbReference type="Pfam" id="PF10502"/>
    </source>
</evidence>
<comment type="subcellular location">
    <subcellularLocation>
        <location evidence="2">Cell membrane</location>
        <topology evidence="2">Single-pass type II membrane protein</topology>
    </subcellularLocation>
    <subcellularLocation>
        <location evidence="7">Membrane</location>
        <topology evidence="7">Single-pass type II membrane protein</topology>
    </subcellularLocation>
</comment>
<dbReference type="GO" id="GO:0009003">
    <property type="term" value="F:signal peptidase activity"/>
    <property type="evidence" value="ECO:0007669"/>
    <property type="project" value="UniProtKB-EC"/>
</dbReference>
<dbReference type="InterPro" id="IPR019758">
    <property type="entry name" value="Pept_S26A_signal_pept_1_CS"/>
</dbReference>
<dbReference type="STRING" id="426128.SAMN05660297_02040"/>
<dbReference type="InterPro" id="IPR000223">
    <property type="entry name" value="Pept_S26A_signal_pept_1"/>
</dbReference>
<keyword evidence="10" id="KW-1185">Reference proteome</keyword>
<dbReference type="PRINTS" id="PR00727">
    <property type="entry name" value="LEADERPTASE"/>
</dbReference>
<name>A0A1I0DM65_9FIRM</name>
<protein>
    <recommendedName>
        <fullName evidence="4 7">Signal peptidase I</fullName>
        <ecNumber evidence="4 7">3.4.21.89</ecNumber>
    </recommendedName>
</protein>
<dbReference type="InterPro" id="IPR019533">
    <property type="entry name" value="Peptidase_S26"/>
</dbReference>
<dbReference type="AlphaFoldDB" id="A0A1I0DM65"/>
<reference evidence="9 10" key="1">
    <citation type="submission" date="2016-10" db="EMBL/GenBank/DDBJ databases">
        <authorList>
            <person name="de Groot N.N."/>
        </authorList>
    </citation>
    <scope>NUCLEOTIDE SEQUENCE [LARGE SCALE GENOMIC DNA]</scope>
    <source>
        <strain evidence="9 10">DSM 18979</strain>
    </source>
</reference>
<gene>
    <name evidence="9" type="ORF">SAMN05660297_02040</name>
</gene>
<dbReference type="Proteomes" id="UP000199568">
    <property type="component" value="Unassembled WGS sequence"/>
</dbReference>
<keyword evidence="7" id="KW-0812">Transmembrane</keyword>
<dbReference type="GO" id="GO:0005886">
    <property type="term" value="C:plasma membrane"/>
    <property type="evidence" value="ECO:0007669"/>
    <property type="project" value="UniProtKB-SubCell"/>
</dbReference>
<keyword evidence="7" id="KW-0472">Membrane</keyword>
<evidence type="ECO:0000256" key="4">
    <source>
        <dbReference type="ARBA" id="ARBA00013208"/>
    </source>
</evidence>
<dbReference type="GO" id="GO:0006465">
    <property type="term" value="P:signal peptide processing"/>
    <property type="evidence" value="ECO:0007669"/>
    <property type="project" value="InterPro"/>
</dbReference>
<dbReference type="Gene3D" id="2.10.109.10">
    <property type="entry name" value="Umud Fragment, subunit A"/>
    <property type="match status" value="1"/>
</dbReference>
<feature type="active site" evidence="6">
    <location>
        <position position="39"/>
    </location>
</feature>
<dbReference type="RefSeq" id="WP_090443226.1">
    <property type="nucleotide sequence ID" value="NZ_FOHU01000008.1"/>
</dbReference>
<evidence type="ECO:0000313" key="10">
    <source>
        <dbReference type="Proteomes" id="UP000199568"/>
    </source>
</evidence>
<dbReference type="PANTHER" id="PTHR43390:SF1">
    <property type="entry name" value="CHLOROPLAST PROCESSING PEPTIDASE"/>
    <property type="match status" value="1"/>
</dbReference>
<dbReference type="SUPFAM" id="SSF51306">
    <property type="entry name" value="LexA/Signal peptidase"/>
    <property type="match status" value="1"/>
</dbReference>
<dbReference type="CDD" id="cd06530">
    <property type="entry name" value="S26_SPase_I"/>
    <property type="match status" value="1"/>
</dbReference>
<feature type="domain" description="Peptidase S26" evidence="8">
    <location>
        <begin position="10"/>
        <end position="168"/>
    </location>
</feature>
<dbReference type="OrthoDB" id="9802919at2"/>
<keyword evidence="7" id="KW-1133">Transmembrane helix</keyword>
<keyword evidence="5 7" id="KW-0378">Hydrolase</keyword>
<sequence>MKNINSNYYRLLKIVIVVLLLFFIVDYYVLSVAIVEGDSMYPTINPSNRLLFVKLPYFKNNLKRGDMIIFEAPEELNRDELFVKRVIALEDDQYLIDEGVLFINNKEVTECYVCDEEYLCKDYPYTEGVVGKSTVFVLGDNRNNSNDSRRFCCVKKDKIIGKVLLRIWPLNEIKVFMNPTN</sequence>
<keyword evidence="7" id="KW-0645">Protease</keyword>